<gene>
    <name evidence="2" type="ORF">H5P28_10375</name>
</gene>
<protein>
    <submittedName>
        <fullName evidence="2">Septum formation initiator family protein</fullName>
    </submittedName>
</protein>
<feature type="transmembrane region" description="Helical" evidence="1">
    <location>
        <begin position="12"/>
        <end position="32"/>
    </location>
</feature>
<evidence type="ECO:0000256" key="1">
    <source>
        <dbReference type="SAM" id="Phobius"/>
    </source>
</evidence>
<evidence type="ECO:0000313" key="3">
    <source>
        <dbReference type="Proteomes" id="UP000546464"/>
    </source>
</evidence>
<proteinExistence type="predicted"/>
<dbReference type="InterPro" id="IPR007060">
    <property type="entry name" value="FtsL/DivIC"/>
</dbReference>
<dbReference type="EMBL" id="JACHVB010000032">
    <property type="protein sequence ID" value="MBC2594665.1"/>
    <property type="molecule type" value="Genomic_DNA"/>
</dbReference>
<reference evidence="2 3" key="1">
    <citation type="submission" date="2020-07" db="EMBL/GenBank/DDBJ databases">
        <authorList>
            <person name="Feng X."/>
        </authorList>
    </citation>
    <scope>NUCLEOTIDE SEQUENCE [LARGE SCALE GENOMIC DNA]</scope>
    <source>
        <strain evidence="2 3">JCM31066</strain>
    </source>
</reference>
<name>A0A842HDP4_9BACT</name>
<comment type="caution">
    <text evidence="2">The sequence shown here is derived from an EMBL/GenBank/DDBJ whole genome shotgun (WGS) entry which is preliminary data.</text>
</comment>
<accession>A0A842HDP4</accession>
<dbReference type="Proteomes" id="UP000546464">
    <property type="component" value="Unassembled WGS sequence"/>
</dbReference>
<sequence length="99" mass="11630">MRLSPKFMHQFLTGFLAVGLVAVVAVFSLLLLRTWREYSVHQTRETALQQSLERAQAESAYKKAYLNKLLTDSTFFERVARERLGYSRENEIIIRFEDE</sequence>
<keyword evidence="1" id="KW-0812">Transmembrane</keyword>
<keyword evidence="1" id="KW-0472">Membrane</keyword>
<dbReference type="RefSeq" id="WP_185675635.1">
    <property type="nucleotide sequence ID" value="NZ_JACHVB010000032.1"/>
</dbReference>
<keyword evidence="3" id="KW-1185">Reference proteome</keyword>
<dbReference type="Pfam" id="PF04977">
    <property type="entry name" value="DivIC"/>
    <property type="match status" value="1"/>
</dbReference>
<keyword evidence="1" id="KW-1133">Transmembrane helix</keyword>
<organism evidence="2 3">
    <name type="scientific">Ruficoccus amylovorans</name>
    <dbReference type="NCBI Taxonomy" id="1804625"/>
    <lineage>
        <taxon>Bacteria</taxon>
        <taxon>Pseudomonadati</taxon>
        <taxon>Verrucomicrobiota</taxon>
        <taxon>Opitutia</taxon>
        <taxon>Puniceicoccales</taxon>
        <taxon>Cerasicoccaceae</taxon>
        <taxon>Ruficoccus</taxon>
    </lineage>
</organism>
<evidence type="ECO:0000313" key="2">
    <source>
        <dbReference type="EMBL" id="MBC2594665.1"/>
    </source>
</evidence>
<dbReference type="AlphaFoldDB" id="A0A842HDP4"/>